<dbReference type="SMART" id="SM00060">
    <property type="entry name" value="FN3"/>
    <property type="match status" value="1"/>
</dbReference>
<dbReference type="PANTHER" id="PTHR24342:SF20">
    <property type="entry name" value="MYOSIN LIGHT CHAIN KINASE, SMOOTH MUSCLE"/>
    <property type="match status" value="1"/>
</dbReference>
<dbReference type="PROSITE" id="PS50011">
    <property type="entry name" value="PROTEIN_KINASE_DOM"/>
    <property type="match status" value="1"/>
</dbReference>
<dbReference type="GO" id="GO:0035556">
    <property type="term" value="P:intracellular signal transduction"/>
    <property type="evidence" value="ECO:0007669"/>
    <property type="project" value="TreeGrafter"/>
</dbReference>
<comment type="similarity">
    <text evidence="1">Belongs to the protein kinase superfamily. CAMK Ser/Thr protein kinase family.</text>
</comment>
<dbReference type="GO" id="GO:0043065">
    <property type="term" value="P:positive regulation of apoptotic process"/>
    <property type="evidence" value="ECO:0007669"/>
    <property type="project" value="TreeGrafter"/>
</dbReference>
<sequence>MKIIKCTAPRSTNTHLDACVPPEAPLKFEKIPESLEVRAGEQAQLQCTFHSSFPVACCWIHNKQQVAISPAEPHSSVESSSQGSKLVISKAQPEDAGSYTVVARDQNGSIQHKVNLSVIDRPEPPASAPVISQLTSSSLVLSWSGPSYDGGSAVTGYVIEVRAGGSGKPGNWSEVTSCCTSTSYRVQSGLEPQRQYCFRVRAYNRAGVSEPSQQSEIIKMDSQAEPLEELQEYVNVTIDTTNRVSDHYDVLNKLGVGKFGEVFLLKHKKTGRECAGKFYKARLSKEKVAARKEIELMNELHHPKLVQCLGAYESRSELVMVMEFIAGGELFERIVDDSFEHTEPTCVQYVQQILEGIQYMHQKGIVHLDLKPENIVCADRTGTFIKIIDFGLANKLDPKTPLKVMHGTPEFVAPEVIAYEPVGLATDMWSIGVICYILLSGESPFQGDSDAETLALVTAAQWEFDEESFEEITEQAKDFISALLKKDMKRRLSCEKALAHPWMAAFASADPRAAKSLSKEKMKKFLARQKWKFLLNSNCSPPLLPTTSRRHRWTILRHDGCTKYNMDTAGYPEKELWQHRTL</sequence>
<dbReference type="SUPFAM" id="SSF56112">
    <property type="entry name" value="Protein kinase-like (PK-like)"/>
    <property type="match status" value="1"/>
</dbReference>
<feature type="domain" description="Ig-like" evidence="12">
    <location>
        <begin position="22"/>
        <end position="117"/>
    </location>
</feature>
<evidence type="ECO:0000256" key="5">
    <source>
        <dbReference type="ARBA" id="ARBA00022741"/>
    </source>
</evidence>
<proteinExistence type="inferred from homology"/>
<evidence type="ECO:0000256" key="7">
    <source>
        <dbReference type="ARBA" id="ARBA00022840"/>
    </source>
</evidence>
<evidence type="ECO:0000256" key="8">
    <source>
        <dbReference type="ARBA" id="ARBA00023157"/>
    </source>
</evidence>
<evidence type="ECO:0008006" key="16">
    <source>
        <dbReference type="Google" id="ProtNLM"/>
    </source>
</evidence>
<dbReference type="SMART" id="SM00409">
    <property type="entry name" value="IG"/>
    <property type="match status" value="1"/>
</dbReference>
<reference evidence="14" key="3">
    <citation type="submission" date="2025-09" db="UniProtKB">
        <authorList>
            <consortium name="Ensembl"/>
        </authorList>
    </citation>
    <scope>IDENTIFICATION</scope>
</reference>
<dbReference type="GO" id="GO:0005524">
    <property type="term" value="F:ATP binding"/>
    <property type="evidence" value="ECO:0007669"/>
    <property type="project" value="UniProtKB-UniRule"/>
</dbReference>
<evidence type="ECO:0000256" key="2">
    <source>
        <dbReference type="ARBA" id="ARBA00022527"/>
    </source>
</evidence>
<dbReference type="SUPFAM" id="SSF49265">
    <property type="entry name" value="Fibronectin type III"/>
    <property type="match status" value="1"/>
</dbReference>
<dbReference type="FunFam" id="1.10.510.10:FF:000321">
    <property type="entry name" value="Bent, isoform C"/>
    <property type="match status" value="1"/>
</dbReference>
<accession>A0A8C9QYY4</accession>
<dbReference type="InterPro" id="IPR008271">
    <property type="entry name" value="Ser/Thr_kinase_AS"/>
</dbReference>
<keyword evidence="6" id="KW-0418">Kinase</keyword>
<keyword evidence="3" id="KW-0808">Transferase</keyword>
<dbReference type="InterPro" id="IPR013098">
    <property type="entry name" value="Ig_I-set"/>
</dbReference>
<evidence type="ECO:0000259" key="12">
    <source>
        <dbReference type="PROSITE" id="PS50835"/>
    </source>
</evidence>
<feature type="domain" description="Protein kinase" evidence="11">
    <location>
        <begin position="248"/>
        <end position="503"/>
    </location>
</feature>
<evidence type="ECO:0000256" key="1">
    <source>
        <dbReference type="ARBA" id="ARBA00006692"/>
    </source>
</evidence>
<keyword evidence="15" id="KW-1185">Reference proteome</keyword>
<dbReference type="PROSITE" id="PS50853">
    <property type="entry name" value="FN3"/>
    <property type="match status" value="1"/>
</dbReference>
<evidence type="ECO:0000259" key="11">
    <source>
        <dbReference type="PROSITE" id="PS50011"/>
    </source>
</evidence>
<dbReference type="PANTHER" id="PTHR24342">
    <property type="entry name" value="SERINE/THREONINE-PROTEIN KINASE 17"/>
    <property type="match status" value="1"/>
</dbReference>
<keyword evidence="4" id="KW-0677">Repeat</keyword>
<dbReference type="CDD" id="cd14103">
    <property type="entry name" value="STKc_MLCK"/>
    <property type="match status" value="1"/>
</dbReference>
<dbReference type="GO" id="GO:0005634">
    <property type="term" value="C:nucleus"/>
    <property type="evidence" value="ECO:0007669"/>
    <property type="project" value="TreeGrafter"/>
</dbReference>
<evidence type="ECO:0000313" key="14">
    <source>
        <dbReference type="Ensembl" id="ENSSFOP00015007397.2"/>
    </source>
</evidence>
<protein>
    <recommendedName>
        <fullName evidence="16">Myosin light chain kinase, smooth muscle-like</fullName>
    </recommendedName>
</protein>
<dbReference type="GO" id="GO:0004674">
    <property type="term" value="F:protein serine/threonine kinase activity"/>
    <property type="evidence" value="ECO:0007669"/>
    <property type="project" value="UniProtKB-KW"/>
</dbReference>
<dbReference type="Proteomes" id="UP000694397">
    <property type="component" value="Chromosome 25"/>
</dbReference>
<evidence type="ECO:0000256" key="6">
    <source>
        <dbReference type="ARBA" id="ARBA00022777"/>
    </source>
</evidence>
<dbReference type="InterPro" id="IPR017441">
    <property type="entry name" value="Protein_kinase_ATP_BS"/>
</dbReference>
<dbReference type="PRINTS" id="PR00014">
    <property type="entry name" value="FNTYPEIII"/>
</dbReference>
<dbReference type="InterPro" id="IPR036116">
    <property type="entry name" value="FN3_sf"/>
</dbReference>
<dbReference type="InterPro" id="IPR003599">
    <property type="entry name" value="Ig_sub"/>
</dbReference>
<dbReference type="InterPro" id="IPR000719">
    <property type="entry name" value="Prot_kinase_dom"/>
</dbReference>
<evidence type="ECO:0000313" key="15">
    <source>
        <dbReference type="Proteomes" id="UP000694397"/>
    </source>
</evidence>
<evidence type="ECO:0000259" key="13">
    <source>
        <dbReference type="PROSITE" id="PS50853"/>
    </source>
</evidence>
<evidence type="ECO:0000256" key="4">
    <source>
        <dbReference type="ARBA" id="ARBA00022737"/>
    </source>
</evidence>
<reference evidence="14" key="2">
    <citation type="submission" date="2025-08" db="UniProtKB">
        <authorList>
            <consortium name="Ensembl"/>
        </authorList>
    </citation>
    <scope>IDENTIFICATION</scope>
</reference>
<evidence type="ECO:0000256" key="3">
    <source>
        <dbReference type="ARBA" id="ARBA00022679"/>
    </source>
</evidence>
<keyword evidence="5 10" id="KW-0547">Nucleotide-binding</keyword>
<dbReference type="PROSITE" id="PS00107">
    <property type="entry name" value="PROTEIN_KINASE_ATP"/>
    <property type="match status" value="1"/>
</dbReference>
<dbReference type="FunFam" id="2.60.40.10:FF:001127">
    <property type="entry name" value="Myosin, light chain kinase a"/>
    <property type="match status" value="1"/>
</dbReference>
<dbReference type="Pfam" id="PF00041">
    <property type="entry name" value="fn3"/>
    <property type="match status" value="1"/>
</dbReference>
<keyword evidence="9" id="KW-0393">Immunoglobulin domain</keyword>
<dbReference type="PROSITE" id="PS00108">
    <property type="entry name" value="PROTEIN_KINASE_ST"/>
    <property type="match status" value="1"/>
</dbReference>
<dbReference type="CDD" id="cd00063">
    <property type="entry name" value="FN3"/>
    <property type="match status" value="1"/>
</dbReference>
<dbReference type="InterPro" id="IPR011009">
    <property type="entry name" value="Kinase-like_dom_sf"/>
</dbReference>
<feature type="domain" description="Fibronectin type-III" evidence="13">
    <location>
        <begin position="125"/>
        <end position="223"/>
    </location>
</feature>
<dbReference type="PROSITE" id="PS50835">
    <property type="entry name" value="IG_LIKE"/>
    <property type="match status" value="1"/>
</dbReference>
<dbReference type="Gene3D" id="3.30.200.20">
    <property type="entry name" value="Phosphorylase Kinase, domain 1"/>
    <property type="match status" value="1"/>
</dbReference>
<dbReference type="Ensembl" id="ENSSFOT00015007508.2">
    <property type="protein sequence ID" value="ENSSFOP00015007397.2"/>
    <property type="gene ID" value="ENSSFOG00015004885.2"/>
</dbReference>
<keyword evidence="8" id="KW-1015">Disulfide bond</keyword>
<dbReference type="FunFam" id="2.60.40.10:FF:000032">
    <property type="entry name" value="palladin isoform X1"/>
    <property type="match status" value="1"/>
</dbReference>
<dbReference type="SMART" id="SM00220">
    <property type="entry name" value="S_TKc"/>
    <property type="match status" value="1"/>
</dbReference>
<organism evidence="14 15">
    <name type="scientific">Scleropages formosus</name>
    <name type="common">Asian bonytongue</name>
    <name type="synonym">Osteoglossum formosum</name>
    <dbReference type="NCBI Taxonomy" id="113540"/>
    <lineage>
        <taxon>Eukaryota</taxon>
        <taxon>Metazoa</taxon>
        <taxon>Chordata</taxon>
        <taxon>Craniata</taxon>
        <taxon>Vertebrata</taxon>
        <taxon>Euteleostomi</taxon>
        <taxon>Actinopterygii</taxon>
        <taxon>Neopterygii</taxon>
        <taxon>Teleostei</taxon>
        <taxon>Osteoglossocephala</taxon>
        <taxon>Osteoglossomorpha</taxon>
        <taxon>Osteoglossiformes</taxon>
        <taxon>Osteoglossidae</taxon>
        <taxon>Scleropages</taxon>
    </lineage>
</organism>
<dbReference type="Gene3D" id="1.10.510.10">
    <property type="entry name" value="Transferase(Phosphotransferase) domain 1"/>
    <property type="match status" value="1"/>
</dbReference>
<name>A0A8C9QYY4_SCLFO</name>
<dbReference type="OrthoDB" id="6070751at2759"/>
<dbReference type="InterPro" id="IPR003961">
    <property type="entry name" value="FN3_dom"/>
</dbReference>
<dbReference type="InterPro" id="IPR036179">
    <property type="entry name" value="Ig-like_dom_sf"/>
</dbReference>
<dbReference type="InterPro" id="IPR013783">
    <property type="entry name" value="Ig-like_fold"/>
</dbReference>
<dbReference type="InterPro" id="IPR007110">
    <property type="entry name" value="Ig-like_dom"/>
</dbReference>
<feature type="binding site" evidence="10">
    <location>
        <position position="277"/>
    </location>
    <ligand>
        <name>ATP</name>
        <dbReference type="ChEBI" id="CHEBI:30616"/>
    </ligand>
</feature>
<keyword evidence="2" id="KW-0723">Serine/threonine-protein kinase</keyword>
<dbReference type="GeneTree" id="ENSGT00940000163949"/>
<reference evidence="14 15" key="1">
    <citation type="submission" date="2019-04" db="EMBL/GenBank/DDBJ databases">
        <authorList>
            <consortium name="Wellcome Sanger Institute Data Sharing"/>
        </authorList>
    </citation>
    <scope>NUCLEOTIDE SEQUENCE [LARGE SCALE GENOMIC DNA]</scope>
</reference>
<dbReference type="AlphaFoldDB" id="A0A8C9QYY4"/>
<evidence type="ECO:0000256" key="10">
    <source>
        <dbReference type="PROSITE-ProRule" id="PRU10141"/>
    </source>
</evidence>
<dbReference type="Pfam" id="PF00069">
    <property type="entry name" value="Pkinase"/>
    <property type="match status" value="1"/>
</dbReference>
<dbReference type="Pfam" id="PF07679">
    <property type="entry name" value="I-set"/>
    <property type="match status" value="1"/>
</dbReference>
<dbReference type="SUPFAM" id="SSF48726">
    <property type="entry name" value="Immunoglobulin"/>
    <property type="match status" value="1"/>
</dbReference>
<evidence type="ECO:0000256" key="9">
    <source>
        <dbReference type="ARBA" id="ARBA00023319"/>
    </source>
</evidence>
<keyword evidence="7 10" id="KW-0067">ATP-binding</keyword>
<dbReference type="Gene3D" id="2.60.40.10">
    <property type="entry name" value="Immunoglobulins"/>
    <property type="match status" value="2"/>
</dbReference>